<dbReference type="SUPFAM" id="SSF54373">
    <property type="entry name" value="FAD-linked reductases, C-terminal domain"/>
    <property type="match status" value="1"/>
</dbReference>
<keyword evidence="1" id="KW-0560">Oxidoreductase</keyword>
<dbReference type="RefSeq" id="WP_249831394.1">
    <property type="nucleotide sequence ID" value="NZ_JAMGBE010000002.1"/>
</dbReference>
<evidence type="ECO:0000256" key="1">
    <source>
        <dbReference type="ARBA" id="ARBA00023002"/>
    </source>
</evidence>
<dbReference type="SUPFAM" id="SSF51905">
    <property type="entry name" value="FAD/NAD(P)-binding domain"/>
    <property type="match status" value="1"/>
</dbReference>
<dbReference type="InterPro" id="IPR006076">
    <property type="entry name" value="FAD-dep_OxRdtase"/>
</dbReference>
<protein>
    <submittedName>
        <fullName evidence="3">FAD-binding oxidoreductase</fullName>
    </submittedName>
</protein>
<dbReference type="Gene3D" id="3.50.50.60">
    <property type="entry name" value="FAD/NAD(P)-binding domain"/>
    <property type="match status" value="1"/>
</dbReference>
<name>A0ABT0S237_9SPHN</name>
<organism evidence="3 4">
    <name type="scientific">Sphingomonas hankyongi</name>
    <dbReference type="NCBI Taxonomy" id="2908209"/>
    <lineage>
        <taxon>Bacteria</taxon>
        <taxon>Pseudomonadati</taxon>
        <taxon>Pseudomonadota</taxon>
        <taxon>Alphaproteobacteria</taxon>
        <taxon>Sphingomonadales</taxon>
        <taxon>Sphingomonadaceae</taxon>
        <taxon>Sphingomonas</taxon>
    </lineage>
</organism>
<feature type="domain" description="FAD dependent oxidoreductase" evidence="2">
    <location>
        <begin position="5"/>
        <end position="350"/>
    </location>
</feature>
<keyword evidence="4" id="KW-1185">Reference proteome</keyword>
<dbReference type="Gene3D" id="3.30.9.10">
    <property type="entry name" value="D-Amino Acid Oxidase, subunit A, domain 2"/>
    <property type="match status" value="1"/>
</dbReference>
<evidence type="ECO:0000313" key="3">
    <source>
        <dbReference type="EMBL" id="MCL6729929.1"/>
    </source>
</evidence>
<proteinExistence type="predicted"/>
<dbReference type="EMBL" id="JAMGBE010000002">
    <property type="protein sequence ID" value="MCL6729929.1"/>
    <property type="molecule type" value="Genomic_DNA"/>
</dbReference>
<evidence type="ECO:0000259" key="2">
    <source>
        <dbReference type="Pfam" id="PF01266"/>
    </source>
</evidence>
<dbReference type="Pfam" id="PF01266">
    <property type="entry name" value="DAO"/>
    <property type="match status" value="1"/>
</dbReference>
<dbReference type="Proteomes" id="UP001165342">
    <property type="component" value="Unassembled WGS sequence"/>
</dbReference>
<reference evidence="3" key="1">
    <citation type="submission" date="2022-05" db="EMBL/GenBank/DDBJ databases">
        <authorList>
            <person name="Jo J.-H."/>
            <person name="Im W.-T."/>
        </authorList>
    </citation>
    <scope>NUCLEOTIDE SEQUENCE</scope>
    <source>
        <strain evidence="3">SE220</strain>
    </source>
</reference>
<comment type="caution">
    <text evidence="3">The sequence shown here is derived from an EMBL/GenBank/DDBJ whole genome shotgun (WGS) entry which is preliminary data.</text>
</comment>
<dbReference type="PANTHER" id="PTHR13847">
    <property type="entry name" value="SARCOSINE DEHYDROGENASE-RELATED"/>
    <property type="match status" value="1"/>
</dbReference>
<gene>
    <name evidence="3" type="ORF">LZ538_07645</name>
</gene>
<sequence>MKDPIAIVGAGIAGAYLAYRLARDGHAVLVVDDARPGRATGWNPGGINPLHGPGFPGAMEGFYRDAFRLHAEHHEYVQARSGTDFGWRVVDRLFLAKDEQEAVQLRSLADKYNELEGFSAQWMDPAEIGRWDARVGESWVGGLMTRGNVRVDAERYRQALLAVAGSMGAEIISGTLKAVATRDRAIESIDWGHGAVAIRHLCMATGSRSDDPIAGWSPGKIVPVTPAIGDLLLVRSSDAPPLADVSNGLTAIYQHDGDHFWIGGTVRADGPLGETSETIERALLAGAHSLMPGWKAPEVVARSSAARPATADGLPAVGQTPNYANGWIINGLGGKGILLSAWTAEIVARMIGAEAALNEFATVSPDRPADHG</sequence>
<dbReference type="InterPro" id="IPR036188">
    <property type="entry name" value="FAD/NAD-bd_sf"/>
</dbReference>
<evidence type="ECO:0000313" key="4">
    <source>
        <dbReference type="Proteomes" id="UP001165342"/>
    </source>
</evidence>
<dbReference type="PANTHER" id="PTHR13847:SF289">
    <property type="entry name" value="GLYCINE OXIDASE"/>
    <property type="match status" value="1"/>
</dbReference>
<accession>A0ABT0S237</accession>